<sequence>MGRALLSAFIHDLLDNLATSQTKDFLKQFKYLHRLKAALLSLDALVDEAEEKQFSIGGDAVKRWLNDVQHSLYYLQQLLGEIAAKSLGRKLQLKHEIRRVFLSKKPHPEAKETKVNVHNMIESLEALAKQKDALGLTEGVICKGVRESLQELPPCSLVLDNYFYGNHPKDYFYGREEEEKSILESLLSNRESSGNIKVINIMGTPGAGKTGFADVIYFNHKVREYFEVRAWVNVPYRASVSSVAKKILEAMSQEFIPSNDFDLLRIRLQDFLAGKKFLIVLDDCRIEDDSLLENWNILINSLEVAARGSAIILTANPDEDPLLVPPAKTLHLEFLSQENCWSIFLVHAFGQRDIHKFPELEAVGKEIVNRLGNLPLAAKMVGSLLQDKPHLWQWVQILRSKLLNASEDSLPIPPFLILCYLDLPAELKRCFAYLSLFPKGYQCKPKEVVPLWMAQGFLHQQSKSSGKSMEEIGDEYFGYLIMRSFLQPLGAGVSFIMHNLVHDLAIYIFGESSKHHLSHSTSIEDFPEISLNQQAHLLRTILPIHFPLERAPWQLQTSVLEKAFFNLNPQIFHVLSLSNEILMRKVAKIPSHASLRRVQMSHELQEFTPQSYSGFASTKYTLTSSASEIEEIAHESTTTRLLPPDPASSDAPRIPNLKELSSGLLSSQVEVHVPDTNEEILLQSSLAQVGTSINKQAPVPLVTDALKTATDTKIETSTLEDSDDQRSSFEMLKVSNISQLKRLPPKLQSLKIEGCESIEALPDGFSSEIPTLQELYLINCSSLKSYPYPASLRTLYIHMETELLLLTQPRQQ</sequence>
<name>A0ACB9NA59_BAUVA</name>
<proteinExistence type="predicted"/>
<keyword evidence="2" id="KW-1185">Reference proteome</keyword>
<protein>
    <submittedName>
        <fullName evidence="1">Uncharacterized protein</fullName>
    </submittedName>
</protein>
<evidence type="ECO:0000313" key="2">
    <source>
        <dbReference type="Proteomes" id="UP000828941"/>
    </source>
</evidence>
<dbReference type="Proteomes" id="UP000828941">
    <property type="component" value="Chromosome 7"/>
</dbReference>
<comment type="caution">
    <text evidence="1">The sequence shown here is derived from an EMBL/GenBank/DDBJ whole genome shotgun (WGS) entry which is preliminary data.</text>
</comment>
<evidence type="ECO:0000313" key="1">
    <source>
        <dbReference type="EMBL" id="KAI4333060.1"/>
    </source>
</evidence>
<organism evidence="1 2">
    <name type="scientific">Bauhinia variegata</name>
    <name type="common">Purple orchid tree</name>
    <name type="synonym">Phanera variegata</name>
    <dbReference type="NCBI Taxonomy" id="167791"/>
    <lineage>
        <taxon>Eukaryota</taxon>
        <taxon>Viridiplantae</taxon>
        <taxon>Streptophyta</taxon>
        <taxon>Embryophyta</taxon>
        <taxon>Tracheophyta</taxon>
        <taxon>Spermatophyta</taxon>
        <taxon>Magnoliopsida</taxon>
        <taxon>eudicotyledons</taxon>
        <taxon>Gunneridae</taxon>
        <taxon>Pentapetalae</taxon>
        <taxon>rosids</taxon>
        <taxon>fabids</taxon>
        <taxon>Fabales</taxon>
        <taxon>Fabaceae</taxon>
        <taxon>Cercidoideae</taxon>
        <taxon>Cercideae</taxon>
        <taxon>Bauhiniinae</taxon>
        <taxon>Bauhinia</taxon>
    </lineage>
</organism>
<gene>
    <name evidence="1" type="ORF">L6164_017913</name>
</gene>
<accession>A0ACB9NA59</accession>
<dbReference type="EMBL" id="CM039432">
    <property type="protein sequence ID" value="KAI4333060.1"/>
    <property type="molecule type" value="Genomic_DNA"/>
</dbReference>
<reference evidence="1 2" key="1">
    <citation type="journal article" date="2022" name="DNA Res.">
        <title>Chromosomal-level genome assembly of the orchid tree Bauhinia variegata (Leguminosae; Cercidoideae) supports the allotetraploid origin hypothesis of Bauhinia.</title>
        <authorList>
            <person name="Zhong Y."/>
            <person name="Chen Y."/>
            <person name="Zheng D."/>
            <person name="Pang J."/>
            <person name="Liu Y."/>
            <person name="Luo S."/>
            <person name="Meng S."/>
            <person name="Qian L."/>
            <person name="Wei D."/>
            <person name="Dai S."/>
            <person name="Zhou R."/>
        </authorList>
    </citation>
    <scope>NUCLEOTIDE SEQUENCE [LARGE SCALE GENOMIC DNA]</scope>
    <source>
        <strain evidence="1">BV-YZ2020</strain>
    </source>
</reference>